<reference evidence="4" key="1">
    <citation type="submission" date="2021-12" db="EMBL/GenBank/DDBJ databases">
        <authorList>
            <person name="King R."/>
        </authorList>
    </citation>
    <scope>NUCLEOTIDE SEQUENCE</scope>
</reference>
<sequence>MGRLISAILLCCLVADAVSLPGLGLVRPGLNEIEISVQQKLKKFLPDPEAKNRVAKQTPREKRSTDDVIDMHDEVLTDEDESPAERSKRTLELDPALLAKSQGPDEIIDPFDLEQYLQAQPDLHKVFSPSNPATITVTEKAAPPCGAEHEPKVKQPILVIPRPVIVEHYEQPILLVHRTLPVVNDIYDEPTLVEKEIQQVVVEQVPAPDAHLVAKRSTLYPYSDVTVQSCGCPTCRRNSEPAFYPYDEPLPCDCGCPNCQGSNPYEVTDCGCGCPNCAGNPETSSPCASQVDCGCGCPNCQGGSPSSYSPYESTTDCGCGCPNCGGDQSLNPVYSQSLNPVFSQSLNPVFSRYEYSPEEYSLPWKRDTPDEPEFLTVVDPANLNWRWGSPHGGAYSGDNVLLGDLHDYAHFYPGFMSTVLPATTSKFQYFETGRTTSDFGVPVTTPTVGWSSSLRPSSSWPAPPHVPRPSPKFVKEKIEKTPLVSGEPCLPQEDPSIEDLREYATDGSEIDAEPEKRASKPRGKTQTAQVESTIPISSSELVSDDMSRSLEDSMVSASAEESDEIAQELVCENSIPTMIPSSPILPSVQSAPLFTPSYPGYYPSMDYPIYEPVRSTRIIFQPYAQRITHPPVYWGQRAQTTVPQVNFQNSAPCHAEPEDEIALSEDLVDSMQLQADSGTFEGAKSSLVEDIVQEVLKQSPIESSESVTQAPEVKPVEPMDPVKPVEEVPVPVESTKPMDSKKAKKNGKGRKIGHDLSGEKMDSKEARLLENEIFNSDSTVELRRKRQSRPKHQPKVSKISEV</sequence>
<feature type="domain" description="Post-SET" evidence="3">
    <location>
        <begin position="248"/>
        <end position="264"/>
    </location>
</feature>
<feature type="region of interest" description="Disordered" evidence="1">
    <location>
        <begin position="699"/>
        <end position="802"/>
    </location>
</feature>
<evidence type="ECO:0000313" key="4">
    <source>
        <dbReference type="EMBL" id="CAH0773228.1"/>
    </source>
</evidence>
<feature type="signal peptide" evidence="2">
    <location>
        <begin position="1"/>
        <end position="19"/>
    </location>
</feature>
<organism evidence="4 5">
    <name type="scientific">Bemisia tabaci</name>
    <name type="common">Sweetpotato whitefly</name>
    <name type="synonym">Aleurodes tabaci</name>
    <dbReference type="NCBI Taxonomy" id="7038"/>
    <lineage>
        <taxon>Eukaryota</taxon>
        <taxon>Metazoa</taxon>
        <taxon>Ecdysozoa</taxon>
        <taxon>Arthropoda</taxon>
        <taxon>Hexapoda</taxon>
        <taxon>Insecta</taxon>
        <taxon>Pterygota</taxon>
        <taxon>Neoptera</taxon>
        <taxon>Paraneoptera</taxon>
        <taxon>Hemiptera</taxon>
        <taxon>Sternorrhyncha</taxon>
        <taxon>Aleyrodoidea</taxon>
        <taxon>Aleyrodidae</taxon>
        <taxon>Aleyrodinae</taxon>
        <taxon>Bemisia</taxon>
    </lineage>
</organism>
<feature type="region of interest" description="Disordered" evidence="1">
    <location>
        <begin position="506"/>
        <end position="532"/>
    </location>
</feature>
<feature type="compositionally biased region" description="Basic and acidic residues" evidence="1">
    <location>
        <begin position="48"/>
        <end position="75"/>
    </location>
</feature>
<feature type="compositionally biased region" description="Low complexity" evidence="1">
    <location>
        <begin position="451"/>
        <end position="460"/>
    </location>
</feature>
<feature type="chain" id="PRO_5040303196" description="Post-SET domain-containing protein" evidence="2">
    <location>
        <begin position="20"/>
        <end position="802"/>
    </location>
</feature>
<name>A0A9P0G5H4_BEMTA</name>
<dbReference type="AlphaFoldDB" id="A0A9P0G5H4"/>
<proteinExistence type="predicted"/>
<keyword evidence="5" id="KW-1185">Reference proteome</keyword>
<dbReference type="EMBL" id="OU963866">
    <property type="protein sequence ID" value="CAH0773228.1"/>
    <property type="molecule type" value="Genomic_DNA"/>
</dbReference>
<feature type="compositionally biased region" description="Basic and acidic residues" evidence="1">
    <location>
        <begin position="752"/>
        <end position="770"/>
    </location>
</feature>
<dbReference type="Proteomes" id="UP001152759">
    <property type="component" value="Chromosome 5"/>
</dbReference>
<dbReference type="InterPro" id="IPR003616">
    <property type="entry name" value="Post-SET_dom"/>
</dbReference>
<protein>
    <recommendedName>
        <fullName evidence="3">Post-SET domain-containing protein</fullName>
    </recommendedName>
</protein>
<feature type="compositionally biased region" description="Basic residues" evidence="1">
    <location>
        <begin position="742"/>
        <end position="751"/>
    </location>
</feature>
<keyword evidence="2" id="KW-0732">Signal</keyword>
<feature type="compositionally biased region" description="Polar residues" evidence="1">
    <location>
        <begin position="700"/>
        <end position="709"/>
    </location>
</feature>
<accession>A0A9P0G5H4</accession>
<evidence type="ECO:0000259" key="3">
    <source>
        <dbReference type="PROSITE" id="PS50868"/>
    </source>
</evidence>
<evidence type="ECO:0000256" key="2">
    <source>
        <dbReference type="SAM" id="SignalP"/>
    </source>
</evidence>
<feature type="compositionally biased region" description="Basic residues" evidence="1">
    <location>
        <begin position="783"/>
        <end position="795"/>
    </location>
</feature>
<gene>
    <name evidence="4" type="ORF">BEMITA_LOCUS9740</name>
</gene>
<dbReference type="GO" id="GO:0003824">
    <property type="term" value="F:catalytic activity"/>
    <property type="evidence" value="ECO:0007669"/>
    <property type="project" value="UniProtKB-ARBA"/>
</dbReference>
<evidence type="ECO:0000256" key="1">
    <source>
        <dbReference type="SAM" id="MobiDB-lite"/>
    </source>
</evidence>
<feature type="region of interest" description="Disordered" evidence="1">
    <location>
        <begin position="48"/>
        <end position="90"/>
    </location>
</feature>
<dbReference type="PROSITE" id="PS50868">
    <property type="entry name" value="POST_SET"/>
    <property type="match status" value="1"/>
</dbReference>
<evidence type="ECO:0000313" key="5">
    <source>
        <dbReference type="Proteomes" id="UP001152759"/>
    </source>
</evidence>
<feature type="region of interest" description="Disordered" evidence="1">
    <location>
        <begin position="450"/>
        <end position="471"/>
    </location>
</feature>
<feature type="compositionally biased region" description="Pro residues" evidence="1">
    <location>
        <begin position="461"/>
        <end position="470"/>
    </location>
</feature>